<keyword evidence="2" id="KW-1185">Reference proteome</keyword>
<proteinExistence type="predicted"/>
<comment type="caution">
    <text evidence="1">The sequence shown here is derived from an EMBL/GenBank/DDBJ whole genome shotgun (WGS) entry which is preliminary data.</text>
</comment>
<evidence type="ECO:0000313" key="2">
    <source>
        <dbReference type="Proteomes" id="UP001412067"/>
    </source>
</evidence>
<organism evidence="1 2">
    <name type="scientific">Platanthera guangdongensis</name>
    <dbReference type="NCBI Taxonomy" id="2320717"/>
    <lineage>
        <taxon>Eukaryota</taxon>
        <taxon>Viridiplantae</taxon>
        <taxon>Streptophyta</taxon>
        <taxon>Embryophyta</taxon>
        <taxon>Tracheophyta</taxon>
        <taxon>Spermatophyta</taxon>
        <taxon>Magnoliopsida</taxon>
        <taxon>Liliopsida</taxon>
        <taxon>Asparagales</taxon>
        <taxon>Orchidaceae</taxon>
        <taxon>Orchidoideae</taxon>
        <taxon>Orchideae</taxon>
        <taxon>Orchidinae</taxon>
        <taxon>Platanthera</taxon>
    </lineage>
</organism>
<protein>
    <recommendedName>
        <fullName evidence="3">Chromo domain-containing protein</fullName>
    </recommendedName>
</protein>
<dbReference type="EMBL" id="JBBWWR010000002">
    <property type="protein sequence ID" value="KAK8970125.1"/>
    <property type="molecule type" value="Genomic_DNA"/>
</dbReference>
<evidence type="ECO:0000313" key="1">
    <source>
        <dbReference type="EMBL" id="KAK8970125.1"/>
    </source>
</evidence>
<gene>
    <name evidence="1" type="ORF">KSP40_PGU012363</name>
</gene>
<name>A0ABR2N0Z5_9ASPA</name>
<reference evidence="1 2" key="1">
    <citation type="journal article" date="2022" name="Nat. Plants">
        <title>Genomes of leafy and leafless Platanthera orchids illuminate the evolution of mycoheterotrophy.</title>
        <authorList>
            <person name="Li M.H."/>
            <person name="Liu K.W."/>
            <person name="Li Z."/>
            <person name="Lu H.C."/>
            <person name="Ye Q.L."/>
            <person name="Zhang D."/>
            <person name="Wang J.Y."/>
            <person name="Li Y.F."/>
            <person name="Zhong Z.M."/>
            <person name="Liu X."/>
            <person name="Yu X."/>
            <person name="Liu D.K."/>
            <person name="Tu X.D."/>
            <person name="Liu B."/>
            <person name="Hao Y."/>
            <person name="Liao X.Y."/>
            <person name="Jiang Y.T."/>
            <person name="Sun W.H."/>
            <person name="Chen J."/>
            <person name="Chen Y.Q."/>
            <person name="Ai Y."/>
            <person name="Zhai J.W."/>
            <person name="Wu S.S."/>
            <person name="Zhou Z."/>
            <person name="Hsiao Y.Y."/>
            <person name="Wu W.L."/>
            <person name="Chen Y.Y."/>
            <person name="Lin Y.F."/>
            <person name="Hsu J.L."/>
            <person name="Li C.Y."/>
            <person name="Wang Z.W."/>
            <person name="Zhao X."/>
            <person name="Zhong W.Y."/>
            <person name="Ma X.K."/>
            <person name="Ma L."/>
            <person name="Huang J."/>
            <person name="Chen G.Z."/>
            <person name="Huang M.Z."/>
            <person name="Huang L."/>
            <person name="Peng D.H."/>
            <person name="Luo Y.B."/>
            <person name="Zou S.Q."/>
            <person name="Chen S.P."/>
            <person name="Lan S."/>
            <person name="Tsai W.C."/>
            <person name="Van de Peer Y."/>
            <person name="Liu Z.J."/>
        </authorList>
    </citation>
    <scope>NUCLEOTIDE SEQUENCE [LARGE SCALE GENOMIC DNA]</scope>
    <source>
        <strain evidence="1">Lor288</strain>
    </source>
</reference>
<evidence type="ECO:0008006" key="3">
    <source>
        <dbReference type="Google" id="ProtNLM"/>
    </source>
</evidence>
<sequence>MRQVLIQWKDQPAEEATWNLEEEIKAQFSEFELEDKVVVESRVVKKSNTPDAQEKCILRLVLYHLLEEVQVAEEATVDLAEPCDIIGYTDDFPLDLPIGIDTGLSPQDATHLCHSSDLFLYPILPSDSLQESVLDLIQEMVGPAMRTDNGMDHRTHSFLPEKLDVWAEFAYRTALIPLPDGATNKLFPGAILRLLFGSPSASRPPSLISLPPMADPSWTVDLVAGLGGRDVAPLICSAPAGATAPPPHNVSRSSIEEEFPDLYSCYVRWNGHFEPLRRAGAYRQSSMDGHS</sequence>
<dbReference type="Proteomes" id="UP001412067">
    <property type="component" value="Unassembled WGS sequence"/>
</dbReference>
<accession>A0ABR2N0Z5</accession>